<dbReference type="Pfam" id="PF13614">
    <property type="entry name" value="AAA_31"/>
    <property type="match status" value="1"/>
</dbReference>
<organism evidence="2 3">
    <name type="scientific">Candidatus Electronema aureum</name>
    <dbReference type="NCBI Taxonomy" id="2005002"/>
    <lineage>
        <taxon>Bacteria</taxon>
        <taxon>Pseudomonadati</taxon>
        <taxon>Thermodesulfobacteriota</taxon>
        <taxon>Desulfobulbia</taxon>
        <taxon>Desulfobulbales</taxon>
        <taxon>Desulfobulbaceae</taxon>
        <taxon>Candidatus Electronema</taxon>
    </lineage>
</organism>
<dbReference type="AlphaFoldDB" id="A0A521G589"/>
<dbReference type="SUPFAM" id="SSF52540">
    <property type="entry name" value="P-loop containing nucleoside triphosphate hydrolases"/>
    <property type="match status" value="1"/>
</dbReference>
<dbReference type="InterPro" id="IPR027417">
    <property type="entry name" value="P-loop_NTPase"/>
</dbReference>
<proteinExistence type="predicted"/>
<dbReference type="Proteomes" id="UP000316238">
    <property type="component" value="Unassembled WGS sequence"/>
</dbReference>
<dbReference type="EMBL" id="NQJD01000001">
    <property type="protein sequence ID" value="TAA76187.1"/>
    <property type="molecule type" value="Genomic_DNA"/>
</dbReference>
<name>A0A521G589_9BACT</name>
<dbReference type="Gene3D" id="3.40.50.300">
    <property type="entry name" value="P-loop containing nucleotide triphosphate hydrolases"/>
    <property type="match status" value="1"/>
</dbReference>
<protein>
    <submittedName>
        <fullName evidence="2">Cellulose biosynthesis protein BcsQ</fullName>
    </submittedName>
</protein>
<reference evidence="2" key="1">
    <citation type="submission" date="2017-07" db="EMBL/GenBank/DDBJ databases">
        <title>The cable genome - Insights into the physiology and evolution of filamentous bacteria capable of sulfide oxidation via long distance electron transfer.</title>
        <authorList>
            <person name="Thorup C."/>
            <person name="Bjerg J.T."/>
            <person name="Schreiber L."/>
            <person name="Nielsen L.P."/>
            <person name="Kjeldsen K.U."/>
            <person name="Boesen T."/>
            <person name="Boggild A."/>
            <person name="Meysman F."/>
            <person name="Geelhoed J."/>
            <person name="Schramm A."/>
        </authorList>
    </citation>
    <scope>NUCLEOTIDE SEQUENCE [LARGE SCALE GENOMIC DNA]</scope>
    <source>
        <strain evidence="2">GS</strain>
    </source>
</reference>
<gene>
    <name evidence="2" type="ORF">CDV28_10185</name>
</gene>
<keyword evidence="3" id="KW-1185">Reference proteome</keyword>
<evidence type="ECO:0000313" key="2">
    <source>
        <dbReference type="EMBL" id="TAA76187.1"/>
    </source>
</evidence>
<evidence type="ECO:0000259" key="1">
    <source>
        <dbReference type="Pfam" id="PF13614"/>
    </source>
</evidence>
<dbReference type="PANTHER" id="PTHR13696">
    <property type="entry name" value="P-LOOP CONTAINING NUCLEOSIDE TRIPHOSPHATE HYDROLASE"/>
    <property type="match status" value="1"/>
</dbReference>
<dbReference type="CDD" id="cd02042">
    <property type="entry name" value="ParAB_family"/>
    <property type="match status" value="1"/>
</dbReference>
<dbReference type="InterPro" id="IPR050678">
    <property type="entry name" value="DNA_Partitioning_ATPase"/>
</dbReference>
<accession>A0A521G589</accession>
<sequence length="325" mass="36959">MSKIISIFNNKGGVGKTTFVYHLAYALEAMGKKVLLVDGDPQCSLSIHFLTDSSLESSWKPEGRSIYRMVEPLLKGTGDIRTRAPWRKIGRDIYMYPGDVLFGDYEEELSNAWVECLAGRERGFRITTAIYRIVQQYIQENEIDFVFFDLGPNLGSLTRSLLLSSDYFISPMIPDAFSIRATENFGKKLREWSILWQDARTRIASLPFPVPNGKPKFIGYVTQMFNVYRNESAKFWQPWVQSLPVAIKNNIVDVLDDVNGYKLIIPQDNYEIGEIKSLSSLIPLAQTKRMPVHELAGLKGTQHSNAISFKNKIQEIATRVDQLTS</sequence>
<dbReference type="PANTHER" id="PTHR13696:SF99">
    <property type="entry name" value="COBYRINIC ACID AC-DIAMIDE SYNTHASE"/>
    <property type="match status" value="1"/>
</dbReference>
<evidence type="ECO:0000313" key="3">
    <source>
        <dbReference type="Proteomes" id="UP000316238"/>
    </source>
</evidence>
<dbReference type="InterPro" id="IPR025669">
    <property type="entry name" value="AAA_dom"/>
</dbReference>
<comment type="caution">
    <text evidence="2">The sequence shown here is derived from an EMBL/GenBank/DDBJ whole genome shotgun (WGS) entry which is preliminary data.</text>
</comment>
<feature type="domain" description="AAA" evidence="1">
    <location>
        <begin position="2"/>
        <end position="189"/>
    </location>
</feature>